<evidence type="ECO:0000256" key="9">
    <source>
        <dbReference type="RuleBase" id="RU003357"/>
    </source>
</evidence>
<keyword evidence="4 8" id="KW-0812">Transmembrane</keyword>
<evidence type="ECO:0000256" key="3">
    <source>
        <dbReference type="ARBA" id="ARBA00022452"/>
    </source>
</evidence>
<dbReference type="InterPro" id="IPR036942">
    <property type="entry name" value="Beta-barrel_TonB_sf"/>
</dbReference>
<dbReference type="Gene3D" id="2.170.130.10">
    <property type="entry name" value="TonB-dependent receptor, plug domain"/>
    <property type="match status" value="1"/>
</dbReference>
<evidence type="ECO:0000256" key="2">
    <source>
        <dbReference type="ARBA" id="ARBA00022448"/>
    </source>
</evidence>
<dbReference type="SUPFAM" id="SSF49464">
    <property type="entry name" value="Carboxypeptidase regulatory domain-like"/>
    <property type="match status" value="1"/>
</dbReference>
<keyword evidence="6 8" id="KW-0472">Membrane</keyword>
<evidence type="ECO:0000256" key="4">
    <source>
        <dbReference type="ARBA" id="ARBA00022692"/>
    </source>
</evidence>
<evidence type="ECO:0000259" key="12">
    <source>
        <dbReference type="Pfam" id="PF07715"/>
    </source>
</evidence>
<evidence type="ECO:0000256" key="10">
    <source>
        <dbReference type="SAM" id="SignalP"/>
    </source>
</evidence>
<dbReference type="Gene3D" id="2.40.170.20">
    <property type="entry name" value="TonB-dependent receptor, beta-barrel domain"/>
    <property type="match status" value="1"/>
</dbReference>
<dbReference type="Pfam" id="PF13715">
    <property type="entry name" value="CarbopepD_reg_2"/>
    <property type="match status" value="1"/>
</dbReference>
<comment type="similarity">
    <text evidence="8 9">Belongs to the TonB-dependent receptor family.</text>
</comment>
<dbReference type="InterPro" id="IPR012910">
    <property type="entry name" value="Plug_dom"/>
</dbReference>
<dbReference type="InterPro" id="IPR018247">
    <property type="entry name" value="EF_Hand_1_Ca_BS"/>
</dbReference>
<feature type="domain" description="TonB-dependent receptor-like beta-barrel" evidence="11">
    <location>
        <begin position="433"/>
        <end position="965"/>
    </location>
</feature>
<dbReference type="FunFam" id="2.170.130.10:FF:000008">
    <property type="entry name" value="SusC/RagA family TonB-linked outer membrane protein"/>
    <property type="match status" value="1"/>
</dbReference>
<dbReference type="InterPro" id="IPR023996">
    <property type="entry name" value="TonB-dep_OMP_SusC/RagA"/>
</dbReference>
<dbReference type="InterPro" id="IPR023997">
    <property type="entry name" value="TonB-dep_OMP_SusC/RagA_CS"/>
</dbReference>
<keyword evidence="13" id="KW-0675">Receptor</keyword>
<reference evidence="13" key="1">
    <citation type="submission" date="2016-04" db="EMBL/GenBank/DDBJ databases">
        <authorList>
            <person name="Evans L.H."/>
            <person name="Alamgir A."/>
            <person name="Owens N."/>
            <person name="Weber N.D."/>
            <person name="Virtaneva K."/>
            <person name="Barbian K."/>
            <person name="Babar A."/>
            <person name="Rosenke K."/>
        </authorList>
    </citation>
    <scope>NUCLEOTIDE SEQUENCE</scope>
    <source>
        <strain evidence="13">86-2</strain>
    </source>
</reference>
<accession>A0A212JDR4</accession>
<feature type="chain" id="PRO_5013120904" evidence="10">
    <location>
        <begin position="30"/>
        <end position="1003"/>
    </location>
</feature>
<dbReference type="NCBIfam" id="TIGR04057">
    <property type="entry name" value="SusC_RagA_signa"/>
    <property type="match status" value="1"/>
</dbReference>
<dbReference type="NCBIfam" id="TIGR04056">
    <property type="entry name" value="OMP_RagA_SusC"/>
    <property type="match status" value="1"/>
</dbReference>
<evidence type="ECO:0000313" key="13">
    <source>
        <dbReference type="EMBL" id="SBV97597.1"/>
    </source>
</evidence>
<evidence type="ECO:0000256" key="6">
    <source>
        <dbReference type="ARBA" id="ARBA00023136"/>
    </source>
</evidence>
<dbReference type="SUPFAM" id="SSF56935">
    <property type="entry name" value="Porins"/>
    <property type="match status" value="1"/>
</dbReference>
<dbReference type="Gene3D" id="2.60.40.1120">
    <property type="entry name" value="Carboxypeptidase-like, regulatory domain"/>
    <property type="match status" value="1"/>
</dbReference>
<dbReference type="FunFam" id="2.60.40.1120:FF:000003">
    <property type="entry name" value="Outer membrane protein Omp121"/>
    <property type="match status" value="1"/>
</dbReference>
<evidence type="ECO:0000256" key="1">
    <source>
        <dbReference type="ARBA" id="ARBA00004571"/>
    </source>
</evidence>
<dbReference type="PROSITE" id="PS00018">
    <property type="entry name" value="EF_HAND_1"/>
    <property type="match status" value="1"/>
</dbReference>
<feature type="domain" description="TonB-dependent receptor plug" evidence="12">
    <location>
        <begin position="124"/>
        <end position="240"/>
    </location>
</feature>
<keyword evidence="3 8" id="KW-1134">Transmembrane beta strand</keyword>
<dbReference type="InterPro" id="IPR008969">
    <property type="entry name" value="CarboxyPept-like_regulatory"/>
</dbReference>
<dbReference type="Pfam" id="PF07715">
    <property type="entry name" value="Plug"/>
    <property type="match status" value="1"/>
</dbReference>
<keyword evidence="7 8" id="KW-0998">Cell outer membrane</keyword>
<dbReference type="GO" id="GO:0009279">
    <property type="term" value="C:cell outer membrane"/>
    <property type="evidence" value="ECO:0007669"/>
    <property type="project" value="UniProtKB-SubCell"/>
</dbReference>
<evidence type="ECO:0000259" key="11">
    <source>
        <dbReference type="Pfam" id="PF00593"/>
    </source>
</evidence>
<evidence type="ECO:0000256" key="5">
    <source>
        <dbReference type="ARBA" id="ARBA00023077"/>
    </source>
</evidence>
<comment type="subcellular location">
    <subcellularLocation>
        <location evidence="1 8">Cell outer membrane</location>
        <topology evidence="1 8">Multi-pass membrane protein</topology>
    </subcellularLocation>
</comment>
<dbReference type="InterPro" id="IPR000531">
    <property type="entry name" value="Beta-barrel_TonB"/>
</dbReference>
<keyword evidence="2 8" id="KW-0813">Transport</keyword>
<keyword evidence="10" id="KW-0732">Signal</keyword>
<dbReference type="InterPro" id="IPR037066">
    <property type="entry name" value="Plug_dom_sf"/>
</dbReference>
<evidence type="ECO:0000256" key="7">
    <source>
        <dbReference type="ARBA" id="ARBA00023237"/>
    </source>
</evidence>
<dbReference type="AlphaFoldDB" id="A0A212JDR4"/>
<dbReference type="InterPro" id="IPR039426">
    <property type="entry name" value="TonB-dep_rcpt-like"/>
</dbReference>
<dbReference type="Pfam" id="PF00593">
    <property type="entry name" value="TonB_dep_Rec_b-barrel"/>
    <property type="match status" value="1"/>
</dbReference>
<gene>
    <name evidence="13" type="primary">susC</name>
    <name evidence="13" type="ORF">KL86DYS2_11300</name>
</gene>
<feature type="signal peptide" evidence="10">
    <location>
        <begin position="1"/>
        <end position="29"/>
    </location>
</feature>
<dbReference type="PROSITE" id="PS52016">
    <property type="entry name" value="TONB_DEPENDENT_REC_3"/>
    <property type="match status" value="1"/>
</dbReference>
<organism evidence="13">
    <name type="scientific">uncultured Dysgonomonas sp</name>
    <dbReference type="NCBI Taxonomy" id="206096"/>
    <lineage>
        <taxon>Bacteria</taxon>
        <taxon>Pseudomonadati</taxon>
        <taxon>Bacteroidota</taxon>
        <taxon>Bacteroidia</taxon>
        <taxon>Bacteroidales</taxon>
        <taxon>Dysgonomonadaceae</taxon>
        <taxon>Dysgonomonas</taxon>
        <taxon>environmental samples</taxon>
    </lineage>
</organism>
<sequence length="1003" mass="111359">MKRKIKNRCLNVFLLFMLGILVSTSNIFAQGGNITVKGNVKDNNGEPIISGSVVVKGTTIGTVTDVDGNYAINVPSNGTLVFTYVGFKSQEVSVAGKSTINVTLEEDTEMLKEVVVIGYGSVKKEDLTGSVTAISANSLAKGMATSASDLLVGKAPGVSVITDGGAPGSAAKIRIRGGSSMKASNDPLIVIDGVPVDNTTSINGMANPLASVNPNDIESFSVLKDASAAAIYGSRASNGVIIITTKKGSSGKLKVNYSGTFSISTKTDAIDVMSANDFRTFVKSKYAEGSSQVAALGEYNTNWQDEIFRTAFSTDHNISLGGTAGILPYRVSVGYTNENGILKTSNMERWTGAINLNPKFFDNHLSVQLSVKGIHNRNRFADTGAIGAAAEFDPTQPIYDTTGSEYGNGYYMSLKENGTPIDIALANPLAILNQKSDKSRVQRSIGNLQFDYKMHFLPDLRANLNLGYDVSKSVGWVNIEDNSPMSWVWGNYKTGFGDNRDYTQLKRNQLMDFYLNYVKEVSRHKFDVMAGYSWQHFYRSESNVYPYSKAKQEETGEQFYKEGDSYKTENYLISFFGRFNYTFANRYLLTATLRNDGSSRFSKDNRWGLFPSVALAWRMTEESFMKNQSLLSDMKLRVGYGITGQQNLGTGDYPYMAKYQYSKPGANYYWGDEEIQLIRPNAYDSELKWEETTTYNVGLDYGFLRNRISGAIDLYYRKTNDMLNEVPIPAGSNFSNVLLTNIGNMVNKGIEFSITARPIETQDLNWNLSYNISYNKNEITKLADDPTSIFRWGGITGGTGNQVLVHKTGQPYGTFYVYQQIYDANGKPIEGAYVDQNKDGMIDGEDLRPYKKASPDVYMGLSSQLSYKNWDFNFALRASFGNYAYNNIQSNREAFGGAWLMDPTGFLKNRVSSASYTNFSQAQFISDYYIQNASFLRMDNISLGYTFLNPFKGLQSARLYATVQNPFVITKYKGLDPEFNNDGIDNNIYPRPRIFMLGLSLNF</sequence>
<proteinExistence type="inferred from homology"/>
<name>A0A212JDR4_9BACT</name>
<protein>
    <submittedName>
        <fullName evidence="13">TonB-dependent receptor SusC</fullName>
    </submittedName>
</protein>
<dbReference type="EMBL" id="FLUL01000001">
    <property type="protein sequence ID" value="SBV97597.1"/>
    <property type="molecule type" value="Genomic_DNA"/>
</dbReference>
<evidence type="ECO:0000256" key="8">
    <source>
        <dbReference type="PROSITE-ProRule" id="PRU01360"/>
    </source>
</evidence>
<keyword evidence="5 9" id="KW-0798">TonB box</keyword>